<name>A0A237JSM8_STREE</name>
<dbReference type="PANTHER" id="PTHR43054:SF1">
    <property type="entry name" value="SCYLLO-INOSITOL 2-DEHYDROGENASE (NADP(+)) IOLU"/>
    <property type="match status" value="1"/>
</dbReference>
<dbReference type="AlphaFoldDB" id="A0A237JSM8"/>
<evidence type="ECO:0000313" key="3">
    <source>
        <dbReference type="EMBL" id="OYL25979.1"/>
    </source>
</evidence>
<accession>A0A237JSM8</accession>
<dbReference type="SUPFAM" id="SSF51735">
    <property type="entry name" value="NAD(P)-binding Rossmann-fold domains"/>
    <property type="match status" value="1"/>
</dbReference>
<sequence>MKFSPLCWIVPSIYVIMKEGFKIGKGVFMLKLGVIGTGAISHHFIEASHTSGEYQLVAIYSRKLETAATFASRYQNIQLFDQLEVFFKSSFDLVYIASPNSLHFAQAKAALSAGKHVILEKPAVTQPQEWFDLIQTAEKNNCFIFEAARNYHEKAFTTIKNFLADKQVLGADFNYAKYSSKMPDLLAGQTPNVFSDRFAGGALMDLGIYPLYAAVRLFGKANDATYHAQQLDNSIDLNGDGILFYPDYQVHIKAGKNITSNLPCEIYTTDGTLTLNTIEHIRSAIFTDHQGNQVQLPIQQAPHTMTEEVAAFAHMIQQPDLNLYQTWLYDAGSVHELLYTMRQTAGIRFEAEK</sequence>
<dbReference type="Gene3D" id="3.40.50.720">
    <property type="entry name" value="NAD(P)-binding Rossmann-like Domain"/>
    <property type="match status" value="1"/>
</dbReference>
<dbReference type="Pfam" id="PF01408">
    <property type="entry name" value="GFO_IDH_MocA"/>
    <property type="match status" value="1"/>
</dbReference>
<gene>
    <name evidence="3" type="ORF">A5N45_09570</name>
</gene>
<comment type="caution">
    <text evidence="3">The sequence shown here is derived from an EMBL/GenBank/DDBJ whole genome shotgun (WGS) entry which is preliminary data.</text>
</comment>
<dbReference type="Pfam" id="PF22725">
    <property type="entry name" value="GFO_IDH_MocA_C3"/>
    <property type="match status" value="1"/>
</dbReference>
<organism evidence="3 4">
    <name type="scientific">Streptococcus pneumoniae</name>
    <dbReference type="NCBI Taxonomy" id="1313"/>
    <lineage>
        <taxon>Bacteria</taxon>
        <taxon>Bacillati</taxon>
        <taxon>Bacillota</taxon>
        <taxon>Bacilli</taxon>
        <taxon>Lactobacillales</taxon>
        <taxon>Streptococcaceae</taxon>
        <taxon>Streptococcus</taxon>
    </lineage>
</organism>
<dbReference type="InterPro" id="IPR000683">
    <property type="entry name" value="Gfo/Idh/MocA-like_OxRdtase_N"/>
</dbReference>
<feature type="domain" description="Gfo/Idh/MocA-like oxidoreductase N-terminal" evidence="1">
    <location>
        <begin position="31"/>
        <end position="145"/>
    </location>
</feature>
<reference evidence="3 4" key="1">
    <citation type="submission" date="2017-07" db="EMBL/GenBank/DDBJ databases">
        <title>Invasive disease caused simultaneously by more than one serotype of Streptococcus pneumoniae, South Africa.</title>
        <authorList>
            <person name="Ndlangisa K."/>
            <person name="Du Plessis M."/>
            <person name="Von Gottberg A."/>
        </authorList>
    </citation>
    <scope>NUCLEOTIDE SEQUENCE [LARGE SCALE GENOMIC DNA]</scope>
    <source>
        <strain evidence="3 4">8227-15B</strain>
    </source>
</reference>
<dbReference type="Proteomes" id="UP000214939">
    <property type="component" value="Unassembled WGS sequence"/>
</dbReference>
<evidence type="ECO:0000313" key="4">
    <source>
        <dbReference type="Proteomes" id="UP000214939"/>
    </source>
</evidence>
<dbReference type="PANTHER" id="PTHR43054">
    <property type="match status" value="1"/>
</dbReference>
<dbReference type="EMBL" id="NNBW01000167">
    <property type="protein sequence ID" value="OYL25979.1"/>
    <property type="molecule type" value="Genomic_DNA"/>
</dbReference>
<protein>
    <submittedName>
        <fullName evidence="3">Dehydrogenase</fullName>
    </submittedName>
</protein>
<feature type="domain" description="GFO/IDH/MocA-like oxidoreductase" evidence="2">
    <location>
        <begin position="188"/>
        <end position="273"/>
    </location>
</feature>
<proteinExistence type="predicted"/>
<dbReference type="GO" id="GO:0000166">
    <property type="term" value="F:nucleotide binding"/>
    <property type="evidence" value="ECO:0007669"/>
    <property type="project" value="InterPro"/>
</dbReference>
<evidence type="ECO:0000259" key="2">
    <source>
        <dbReference type="Pfam" id="PF22725"/>
    </source>
</evidence>
<evidence type="ECO:0000259" key="1">
    <source>
        <dbReference type="Pfam" id="PF01408"/>
    </source>
</evidence>
<dbReference type="Gene3D" id="3.30.360.10">
    <property type="entry name" value="Dihydrodipicolinate Reductase, domain 2"/>
    <property type="match status" value="1"/>
</dbReference>
<dbReference type="InterPro" id="IPR055170">
    <property type="entry name" value="GFO_IDH_MocA-like_dom"/>
</dbReference>
<dbReference type="SUPFAM" id="SSF55347">
    <property type="entry name" value="Glyceraldehyde-3-phosphate dehydrogenase-like, C-terminal domain"/>
    <property type="match status" value="1"/>
</dbReference>
<dbReference type="InterPro" id="IPR036291">
    <property type="entry name" value="NAD(P)-bd_dom_sf"/>
</dbReference>